<dbReference type="AlphaFoldDB" id="E8X108"/>
<proteinExistence type="predicted"/>
<evidence type="ECO:0000313" key="2">
    <source>
        <dbReference type="EMBL" id="ADW67874.1"/>
    </source>
</evidence>
<gene>
    <name evidence="2" type="ordered locus">AciX9_0806</name>
</gene>
<feature type="domain" description="Asparagine synthetase" evidence="1">
    <location>
        <begin position="234"/>
        <end position="510"/>
    </location>
</feature>
<accession>E8X108</accession>
<reference evidence="3" key="1">
    <citation type="submission" date="2011-01" db="EMBL/GenBank/DDBJ databases">
        <title>Complete sequence of chromosome of Acidobacterium sp. MP5ACTX9.</title>
        <authorList>
            <consortium name="US DOE Joint Genome Institute"/>
            <person name="Lucas S."/>
            <person name="Copeland A."/>
            <person name="Lapidus A."/>
            <person name="Cheng J.-F."/>
            <person name="Goodwin L."/>
            <person name="Pitluck S."/>
            <person name="Teshima H."/>
            <person name="Detter J.C."/>
            <person name="Han C."/>
            <person name="Tapia R."/>
            <person name="Land M."/>
            <person name="Hauser L."/>
            <person name="Kyrpides N."/>
            <person name="Ivanova N."/>
            <person name="Ovchinnikova G."/>
            <person name="Pagani I."/>
            <person name="Rawat S.R."/>
            <person name="Mannisto M."/>
            <person name="Haggblom M.M."/>
            <person name="Woyke T."/>
        </authorList>
    </citation>
    <scope>NUCLEOTIDE SEQUENCE [LARGE SCALE GENOMIC DNA]</scope>
    <source>
        <strain evidence="3">MP5ACTX9</strain>
    </source>
</reference>
<dbReference type="InterPro" id="IPR001962">
    <property type="entry name" value="Asn_synthase"/>
</dbReference>
<dbReference type="InterPro" id="IPR029055">
    <property type="entry name" value="Ntn_hydrolases_N"/>
</dbReference>
<dbReference type="SUPFAM" id="SSF52402">
    <property type="entry name" value="Adenine nucleotide alpha hydrolases-like"/>
    <property type="match status" value="1"/>
</dbReference>
<dbReference type="Proteomes" id="UP000000343">
    <property type="component" value="Chromosome"/>
</dbReference>
<dbReference type="Gene3D" id="3.40.50.620">
    <property type="entry name" value="HUPs"/>
    <property type="match status" value="1"/>
</dbReference>
<name>E8X108_GRATM</name>
<protein>
    <submittedName>
        <fullName evidence="2">Asparagine synthase</fullName>
    </submittedName>
</protein>
<dbReference type="InterPro" id="IPR014729">
    <property type="entry name" value="Rossmann-like_a/b/a_fold"/>
</dbReference>
<dbReference type="KEGG" id="acm:AciX9_0806"/>
<keyword evidence="3" id="KW-1185">Reference proteome</keyword>
<dbReference type="GO" id="GO:0004066">
    <property type="term" value="F:asparagine synthase (glutamine-hydrolyzing) activity"/>
    <property type="evidence" value="ECO:0007669"/>
    <property type="project" value="InterPro"/>
</dbReference>
<sequence>MYALVSLDEAPLQQVELDVLGLSAAMSGPHAFASGVAVAAVDPDANALGLLKTSAGITAFAGFLDEPEELAATLGLAAETPAVALALHALRRFGDEAPMRLVGEWSLFHFDLQGRVLTLLSSLAYRDPMHYAIYGQTVAISPDMLTLCRLPGVGRRIDPEGFALSVSRARLRAFMGSRTPWRGVIRVAQGTREIFSAGNRRSIPPAAEPPVTLFRGSFEDAVEASNDVCKRILQQQLRRCGRSAILLSGGLDSTLLNCVGAGVRSADAEMFALTSVAPAGSEIPDERDVSSRTSAFLGIEHRFVSPAPWVSAYIPSATTVNFMQEPMVGLRHYLYEALNAEVVQSGGRALLDGFNGEMSLTRKPARHSQAGWWKRWYRELRDWNALRTQQRVSAGDAFHVRLSAQLLHSLPREWGDLLDARPLAAPAPARGRPFGFNPSLGKMAMLETATAEGIRHVLPYRDMRLLRLAASFPGEFYERPGDTRPLARAMLRGRAPEAVRLNTVARPFSPDYELRIVSQAGDALAHVPGYRMAGVGEWLDLNWLDEALRKIRDHGLVGEHKEAQLACGAAEFLFLLNSGS</sequence>
<evidence type="ECO:0000259" key="1">
    <source>
        <dbReference type="Pfam" id="PF00733"/>
    </source>
</evidence>
<dbReference type="GO" id="GO:0006529">
    <property type="term" value="P:asparagine biosynthetic process"/>
    <property type="evidence" value="ECO:0007669"/>
    <property type="project" value="InterPro"/>
</dbReference>
<dbReference type="EMBL" id="CP002480">
    <property type="protein sequence ID" value="ADW67874.1"/>
    <property type="molecule type" value="Genomic_DNA"/>
</dbReference>
<dbReference type="eggNOG" id="COG0367">
    <property type="taxonomic scope" value="Bacteria"/>
</dbReference>
<dbReference type="PaxDb" id="1198114-AciX9_0806"/>
<dbReference type="Pfam" id="PF00733">
    <property type="entry name" value="Asn_synthase"/>
    <property type="match status" value="1"/>
</dbReference>
<evidence type="ECO:0000313" key="3">
    <source>
        <dbReference type="Proteomes" id="UP000000343"/>
    </source>
</evidence>
<dbReference type="SUPFAM" id="SSF56235">
    <property type="entry name" value="N-terminal nucleophile aminohydrolases (Ntn hydrolases)"/>
    <property type="match status" value="1"/>
</dbReference>
<organism evidence="3">
    <name type="scientific">Granulicella tundricola (strain ATCC BAA-1859 / DSM 23138 / MP5ACTX9)</name>
    <dbReference type="NCBI Taxonomy" id="1198114"/>
    <lineage>
        <taxon>Bacteria</taxon>
        <taxon>Pseudomonadati</taxon>
        <taxon>Acidobacteriota</taxon>
        <taxon>Terriglobia</taxon>
        <taxon>Terriglobales</taxon>
        <taxon>Acidobacteriaceae</taxon>
        <taxon>Granulicella</taxon>
    </lineage>
</organism>
<dbReference type="STRING" id="1198114.AciX9_0806"/>
<dbReference type="HOGENOM" id="CLU_469912_0_0_0"/>